<protein>
    <submittedName>
        <fullName evidence="1">Uncharacterized protein</fullName>
    </submittedName>
</protein>
<proteinExistence type="predicted"/>
<dbReference type="EMBL" id="CM037021">
    <property type="protein sequence ID" value="KAH7669153.1"/>
    <property type="molecule type" value="Genomic_DNA"/>
</dbReference>
<dbReference type="Proteomes" id="UP000827976">
    <property type="component" value="Chromosome 11"/>
</dbReference>
<accession>A0ACB7V6X7</accession>
<evidence type="ECO:0000313" key="2">
    <source>
        <dbReference type="Proteomes" id="UP000827976"/>
    </source>
</evidence>
<gene>
    <name evidence="1" type="ORF">IHE45_11G059200</name>
</gene>
<keyword evidence="2" id="KW-1185">Reference proteome</keyword>
<comment type="caution">
    <text evidence="1">The sequence shown here is derived from an EMBL/GenBank/DDBJ whole genome shotgun (WGS) entry which is preliminary data.</text>
</comment>
<name>A0ACB7V6X7_DIOAL</name>
<reference evidence="2" key="1">
    <citation type="journal article" date="2022" name="Nat. Commun.">
        <title>Chromosome evolution and the genetic basis of agronomically important traits in greater yam.</title>
        <authorList>
            <person name="Bredeson J.V."/>
            <person name="Lyons J.B."/>
            <person name="Oniyinde I.O."/>
            <person name="Okereke N.R."/>
            <person name="Kolade O."/>
            <person name="Nnabue I."/>
            <person name="Nwadili C.O."/>
            <person name="Hribova E."/>
            <person name="Parker M."/>
            <person name="Nwogha J."/>
            <person name="Shu S."/>
            <person name="Carlson J."/>
            <person name="Kariba R."/>
            <person name="Muthemba S."/>
            <person name="Knop K."/>
            <person name="Barton G.J."/>
            <person name="Sherwood A.V."/>
            <person name="Lopez-Montes A."/>
            <person name="Asiedu R."/>
            <person name="Jamnadass R."/>
            <person name="Muchugi A."/>
            <person name="Goodstein D."/>
            <person name="Egesi C.N."/>
            <person name="Featherston J."/>
            <person name="Asfaw A."/>
            <person name="Simpson G.G."/>
            <person name="Dolezel J."/>
            <person name="Hendre P.S."/>
            <person name="Van Deynze A."/>
            <person name="Kumar P.L."/>
            <person name="Obidiegwu J.E."/>
            <person name="Bhattacharjee R."/>
            <person name="Rokhsar D.S."/>
        </authorList>
    </citation>
    <scope>NUCLEOTIDE SEQUENCE [LARGE SCALE GENOMIC DNA]</scope>
    <source>
        <strain evidence="2">cv. TDa95/00328</strain>
    </source>
</reference>
<sequence>MPRTKRHVTSNVSTNPNEDSGHSDAPCATSLVPPITTEEHKDVAVQPEQIETTDPSLVRGNKRSARAWDVQIKVDGNGEMKRRKLRAIDIFTLPPGERVIVEWNNQNQPVDLSREMLAQFLGHIAGNCQNFPIRYEKWKKIPQSYKDHVWNNIIKTKMEVNNDEHKDYIFKSLAKKWQDHRYNPYSYTQCDPDASLESNIAKKPTEIPLEQRQNHEELVIQSQNSFENGAFINVLGKEHSGYVRGLGLGAVPTQVYGASSSSSGRYSASGGTPSELEALRETVRQLTQQVELHQHQIAFLTQQLANQGQNAAPNMKNTGSASIGRRSSQDSHSAHGEHSSDPDA</sequence>
<organism evidence="1 2">
    <name type="scientific">Dioscorea alata</name>
    <name type="common">Purple yam</name>
    <dbReference type="NCBI Taxonomy" id="55571"/>
    <lineage>
        <taxon>Eukaryota</taxon>
        <taxon>Viridiplantae</taxon>
        <taxon>Streptophyta</taxon>
        <taxon>Embryophyta</taxon>
        <taxon>Tracheophyta</taxon>
        <taxon>Spermatophyta</taxon>
        <taxon>Magnoliopsida</taxon>
        <taxon>Liliopsida</taxon>
        <taxon>Dioscoreales</taxon>
        <taxon>Dioscoreaceae</taxon>
        <taxon>Dioscorea</taxon>
    </lineage>
</organism>
<evidence type="ECO:0000313" key="1">
    <source>
        <dbReference type="EMBL" id="KAH7669153.1"/>
    </source>
</evidence>